<dbReference type="RefSeq" id="WP_130608874.1">
    <property type="nucleotide sequence ID" value="NZ_AP019368.1"/>
</dbReference>
<dbReference type="AlphaFoldDB" id="A0A4P2VJD0"/>
<feature type="region of interest" description="Disordered" evidence="1">
    <location>
        <begin position="488"/>
        <end position="508"/>
    </location>
</feature>
<protein>
    <recommendedName>
        <fullName evidence="4">Lipoprotein</fullName>
    </recommendedName>
</protein>
<evidence type="ECO:0000313" key="2">
    <source>
        <dbReference type="EMBL" id="BBH53303.1"/>
    </source>
</evidence>
<proteinExistence type="predicted"/>
<dbReference type="Proteomes" id="UP000291236">
    <property type="component" value="Chromosome"/>
</dbReference>
<organism evidence="2 3">
    <name type="scientific">Fluviispira sanaruensis</name>
    <dbReference type="NCBI Taxonomy" id="2493639"/>
    <lineage>
        <taxon>Bacteria</taxon>
        <taxon>Pseudomonadati</taxon>
        <taxon>Bdellovibrionota</taxon>
        <taxon>Oligoflexia</taxon>
        <taxon>Silvanigrellales</taxon>
        <taxon>Silvanigrellaceae</taxon>
        <taxon>Fluviispira</taxon>
    </lineage>
</organism>
<accession>A0A4P2VJD0</accession>
<dbReference type="KEGG" id="sbf:JCM31447_17460"/>
<reference evidence="2 3" key="1">
    <citation type="submission" date="2018-12" db="EMBL/GenBank/DDBJ databases">
        <title>Rubrispira sanarue gen. nov., sp., nov., a member of the order Silvanigrellales, isolated from a brackish lake in Hamamatsu Japan.</title>
        <authorList>
            <person name="Maejima Y."/>
            <person name="Iino T."/>
            <person name="Muraguchi Y."/>
            <person name="Fukuda K."/>
            <person name="Nojiri H."/>
            <person name="Ohkuma M."/>
            <person name="Moriuchi R."/>
            <person name="Dohra H."/>
            <person name="Kimbara K."/>
            <person name="Shintani M."/>
        </authorList>
    </citation>
    <scope>NUCLEOTIDE SEQUENCE [LARGE SCALE GENOMIC DNA]</scope>
    <source>
        <strain evidence="2 3">RF1110005</strain>
    </source>
</reference>
<evidence type="ECO:0000313" key="3">
    <source>
        <dbReference type="Proteomes" id="UP000291236"/>
    </source>
</evidence>
<name>A0A4P2VJD0_FLUSA</name>
<evidence type="ECO:0000256" key="1">
    <source>
        <dbReference type="SAM" id="MobiDB-lite"/>
    </source>
</evidence>
<dbReference type="OrthoDB" id="5288550at2"/>
<dbReference type="PROSITE" id="PS51257">
    <property type="entry name" value="PROKAR_LIPOPROTEIN"/>
    <property type="match status" value="1"/>
</dbReference>
<dbReference type="EMBL" id="AP019368">
    <property type="protein sequence ID" value="BBH53303.1"/>
    <property type="molecule type" value="Genomic_DNA"/>
</dbReference>
<keyword evidence="3" id="KW-1185">Reference proteome</keyword>
<sequence>MKNKLCIFIFFILFISSCRKISSDNERQYFVFQGLANKDVILYKITKDDKKNKVYYPIMKVSTNTKVLLPKGKYFLANECSSYEFNNESEKEEKVVLSRVSIILGSKNSEKNSLDQKENIYNSFCIDPLDGKEHWFINKMNFDILPGKNSLTISGRNIDLNFQAGLFSDKRIDLWPLKLSSPINTDSSKFFSLPLDLGTKDKKFVISAPVNGTLWLQTGRYQVEVNGSKEVIQINSNPQNIKLGVLRIGLPRNFPIEVRLKAGGQPIFAYINEKVLFRLNTDYPVFPGKYRVTLEGTEIEKNIQVNEDELISVKTQGAMVASPPCSEKYEKCRPPSRVTIHMNRMPFVLMTVPADMPFLVFDQKYEYGIEGIKGIFKNLYASEDSVRVDKLGRVKIKWETRYTTGNTKTDFVRFESKSMNMFGKSIDIMYFKPDEIYLPEGDYWLSYFVGDQNLILPKTRVDVSLGGGMTKEVTVPIYMEKTSENLTAEKNKENSSLSSKTTLSPIKN</sequence>
<feature type="compositionally biased region" description="Low complexity" evidence="1">
    <location>
        <begin position="494"/>
        <end position="508"/>
    </location>
</feature>
<evidence type="ECO:0008006" key="4">
    <source>
        <dbReference type="Google" id="ProtNLM"/>
    </source>
</evidence>
<gene>
    <name evidence="2" type="ORF">JCM31447_17460</name>
</gene>